<feature type="region of interest" description="Disordered" evidence="1">
    <location>
        <begin position="80"/>
        <end position="104"/>
    </location>
</feature>
<dbReference type="Proteomes" id="UP001157355">
    <property type="component" value="Unassembled WGS sequence"/>
</dbReference>
<evidence type="ECO:0000256" key="2">
    <source>
        <dbReference type="SAM" id="Phobius"/>
    </source>
</evidence>
<reference evidence="3 4" key="1">
    <citation type="journal article" date="2014" name="Int. J. Syst. Evol. Microbiol.">
        <title>Complete genome sequence of Corynebacterium casei LMG S-19264T (=DSM 44701T), isolated from a smear-ripened cheese.</title>
        <authorList>
            <consortium name="US DOE Joint Genome Institute (JGI-PGF)"/>
            <person name="Walter F."/>
            <person name="Albersmeier A."/>
            <person name="Kalinowski J."/>
            <person name="Ruckert C."/>
        </authorList>
    </citation>
    <scope>NUCLEOTIDE SEQUENCE [LARGE SCALE GENOMIC DNA]</scope>
    <source>
        <strain evidence="3 4">NBRC 111766</strain>
    </source>
</reference>
<feature type="transmembrane region" description="Helical" evidence="2">
    <location>
        <begin position="61"/>
        <end position="78"/>
    </location>
</feature>
<protein>
    <submittedName>
        <fullName evidence="3">Uncharacterized protein</fullName>
    </submittedName>
</protein>
<accession>A0AA37TW34</accession>
<dbReference type="RefSeq" id="WP_284326802.1">
    <property type="nucleotide sequence ID" value="NZ_BSPP01000017.1"/>
</dbReference>
<feature type="transmembrane region" description="Helical" evidence="2">
    <location>
        <begin position="32"/>
        <end position="49"/>
    </location>
</feature>
<keyword evidence="4" id="KW-1185">Reference proteome</keyword>
<sequence>MSTPYQSETLAETFHALRDSRHTPMFALKRQANFFVVLLIAVSMLAATAMPSHADKRGNDVAKIIAGALVIGLIAKSIDDKKDRERERDRKAHKPQPAHDPRVPSVCAIDIDSNSGRAVSMYSEKCMRREGFDYRLPNCAREIRIYGQRDRVYSAQCLRDAGFRIGR</sequence>
<keyword evidence="2" id="KW-0812">Transmembrane</keyword>
<keyword evidence="2" id="KW-1133">Transmembrane helix</keyword>
<comment type="caution">
    <text evidence="3">The sequence shown here is derived from an EMBL/GenBank/DDBJ whole genome shotgun (WGS) entry which is preliminary data.</text>
</comment>
<gene>
    <name evidence="3" type="ORF">GCM10010873_36970</name>
</gene>
<organism evidence="3 4">
    <name type="scientific">Cypionkella aquatica</name>
    <dbReference type="NCBI Taxonomy" id="1756042"/>
    <lineage>
        <taxon>Bacteria</taxon>
        <taxon>Pseudomonadati</taxon>
        <taxon>Pseudomonadota</taxon>
        <taxon>Alphaproteobacteria</taxon>
        <taxon>Rhodobacterales</taxon>
        <taxon>Paracoccaceae</taxon>
        <taxon>Cypionkella</taxon>
    </lineage>
</organism>
<evidence type="ECO:0000256" key="1">
    <source>
        <dbReference type="SAM" id="MobiDB-lite"/>
    </source>
</evidence>
<feature type="compositionally biased region" description="Basic and acidic residues" evidence="1">
    <location>
        <begin position="80"/>
        <end position="90"/>
    </location>
</feature>
<dbReference type="EMBL" id="BSPP01000017">
    <property type="protein sequence ID" value="GLS88723.1"/>
    <property type="molecule type" value="Genomic_DNA"/>
</dbReference>
<evidence type="ECO:0000313" key="4">
    <source>
        <dbReference type="Proteomes" id="UP001157355"/>
    </source>
</evidence>
<keyword evidence="2" id="KW-0472">Membrane</keyword>
<proteinExistence type="predicted"/>
<dbReference type="AlphaFoldDB" id="A0AA37TW34"/>
<evidence type="ECO:0000313" key="3">
    <source>
        <dbReference type="EMBL" id="GLS88723.1"/>
    </source>
</evidence>
<name>A0AA37TW34_9RHOB</name>